<dbReference type="EMBL" id="JMQM01000001">
    <property type="protein sequence ID" value="KFB10532.1"/>
    <property type="molecule type" value="Genomic_DNA"/>
</dbReference>
<keyword evidence="2" id="KW-1003">Cell membrane</keyword>
<evidence type="ECO:0000313" key="8">
    <source>
        <dbReference type="Proteomes" id="UP000053675"/>
    </source>
</evidence>
<dbReference type="Proteomes" id="UP000053675">
    <property type="component" value="Unassembled WGS sequence"/>
</dbReference>
<feature type="transmembrane region" description="Helical" evidence="6">
    <location>
        <begin position="310"/>
        <end position="327"/>
    </location>
</feature>
<feature type="transmembrane region" description="Helical" evidence="6">
    <location>
        <begin position="99"/>
        <end position="121"/>
    </location>
</feature>
<dbReference type="PATRIC" id="fig|472175.3.peg.1577"/>
<dbReference type="GO" id="GO:0015920">
    <property type="term" value="P:lipopolysaccharide transport"/>
    <property type="evidence" value="ECO:0007669"/>
    <property type="project" value="TreeGrafter"/>
</dbReference>
<proteinExistence type="predicted"/>
<feature type="transmembrane region" description="Helical" evidence="6">
    <location>
        <begin position="12"/>
        <end position="29"/>
    </location>
</feature>
<reference evidence="7 8" key="1">
    <citation type="submission" date="2014-05" db="EMBL/GenBank/DDBJ databases">
        <title>Draft Genome Sequence of Nitratireductor basaltis Strain UMTGB225, A Marine Bacterium Isolated from Green Barrel Tunicate.</title>
        <authorList>
            <person name="Gan H.Y."/>
        </authorList>
    </citation>
    <scope>NUCLEOTIDE SEQUENCE [LARGE SCALE GENOMIC DNA]</scope>
    <source>
        <strain evidence="7 8">UMTGB225</strain>
    </source>
</reference>
<organism evidence="7 8">
    <name type="scientific">Nitratireductor basaltis</name>
    <dbReference type="NCBI Taxonomy" id="472175"/>
    <lineage>
        <taxon>Bacteria</taxon>
        <taxon>Pseudomonadati</taxon>
        <taxon>Pseudomonadota</taxon>
        <taxon>Alphaproteobacteria</taxon>
        <taxon>Hyphomicrobiales</taxon>
        <taxon>Phyllobacteriaceae</taxon>
        <taxon>Nitratireductor</taxon>
    </lineage>
</organism>
<dbReference type="RefSeq" id="WP_036481471.1">
    <property type="nucleotide sequence ID" value="NZ_JMQM01000001.1"/>
</dbReference>
<evidence type="ECO:0000256" key="2">
    <source>
        <dbReference type="ARBA" id="ARBA00022475"/>
    </source>
</evidence>
<evidence type="ECO:0000313" key="7">
    <source>
        <dbReference type="EMBL" id="KFB10532.1"/>
    </source>
</evidence>
<comment type="subcellular location">
    <subcellularLocation>
        <location evidence="1">Cell membrane</location>
        <topology evidence="1">Multi-pass membrane protein</topology>
    </subcellularLocation>
</comment>
<dbReference type="OrthoDB" id="8477889at2"/>
<keyword evidence="4 6" id="KW-1133">Transmembrane helix</keyword>
<evidence type="ECO:0000256" key="3">
    <source>
        <dbReference type="ARBA" id="ARBA00022692"/>
    </source>
</evidence>
<dbReference type="PANTHER" id="PTHR33529">
    <property type="entry name" value="SLR0882 PROTEIN-RELATED"/>
    <property type="match status" value="1"/>
</dbReference>
<dbReference type="PANTHER" id="PTHR33529:SF6">
    <property type="entry name" value="YJGP_YJGQ FAMILY PERMEASE"/>
    <property type="match status" value="1"/>
</dbReference>
<dbReference type="InterPro" id="IPR005495">
    <property type="entry name" value="LptG/LptF_permease"/>
</dbReference>
<dbReference type="NCBIfam" id="TIGR04407">
    <property type="entry name" value="LptF_YjgP"/>
    <property type="match status" value="1"/>
</dbReference>
<gene>
    <name evidence="7" type="ORF">EL18_01569</name>
</gene>
<name>A0A084UC46_9HYPH</name>
<keyword evidence="8" id="KW-1185">Reference proteome</keyword>
<feature type="transmembrane region" description="Helical" evidence="6">
    <location>
        <begin position="333"/>
        <end position="356"/>
    </location>
</feature>
<accession>A0A084UC46</accession>
<comment type="caution">
    <text evidence="7">The sequence shown here is derived from an EMBL/GenBank/DDBJ whole genome shotgun (WGS) entry which is preliminary data.</text>
</comment>
<dbReference type="Pfam" id="PF03739">
    <property type="entry name" value="LptF_LptG"/>
    <property type="match status" value="1"/>
</dbReference>
<dbReference type="GO" id="GO:0055085">
    <property type="term" value="P:transmembrane transport"/>
    <property type="evidence" value="ECO:0007669"/>
    <property type="project" value="InterPro"/>
</dbReference>
<evidence type="ECO:0000256" key="6">
    <source>
        <dbReference type="SAM" id="Phobius"/>
    </source>
</evidence>
<keyword evidence="5 6" id="KW-0472">Membrane</keyword>
<dbReference type="GO" id="GO:0043190">
    <property type="term" value="C:ATP-binding cassette (ABC) transporter complex"/>
    <property type="evidence" value="ECO:0007669"/>
    <property type="project" value="InterPro"/>
</dbReference>
<protein>
    <submittedName>
        <fullName evidence="7">Permease YjgP/YjgQ</fullName>
    </submittedName>
</protein>
<dbReference type="AlphaFoldDB" id="A0A084UC46"/>
<dbReference type="eggNOG" id="COG0795">
    <property type="taxonomic scope" value="Bacteria"/>
</dbReference>
<evidence type="ECO:0000256" key="1">
    <source>
        <dbReference type="ARBA" id="ARBA00004651"/>
    </source>
</evidence>
<dbReference type="STRING" id="472175.EL18_01569"/>
<dbReference type="InterPro" id="IPR030922">
    <property type="entry name" value="LptF"/>
</dbReference>
<sequence>MNVIEAYILRRTVAIFAASLAWVLLIVWTTQVLNRLDLVTSSGQTAATFFFVALLALPPVIPIIMPFAVGIGVAQTLATMNADSELVVISAAGSPKTTVIRPILIVAVVASLLAFFINNIVEPYSRQTMRQTIADSNANLITTVLQEGAFQKVGDGLFVQVSERLPGGQLGGIFVADSRDDAMRLLYYARRGASLEREGGSILVMRDGQVHRQAANGDVSVIRFESYAIDLSEFTSGGGEPTLYPKDRGFFYLVNPDPDDPFYKSNPQAFRSELHQRMTEWLYPIVFALIGIAVAGDARSFREARLHPMVTTIAIGLLVRWAGFIAANEAEKMPAFSALLYVVPIGMMLISAWFIATSRVMELPTSWTEKLLARIRRNNEILRGFWQRLVGRVRPDGGRA</sequence>
<feature type="transmembrane region" description="Helical" evidence="6">
    <location>
        <begin position="49"/>
        <end position="78"/>
    </location>
</feature>
<evidence type="ECO:0000256" key="5">
    <source>
        <dbReference type="ARBA" id="ARBA00023136"/>
    </source>
</evidence>
<feature type="transmembrane region" description="Helical" evidence="6">
    <location>
        <begin position="281"/>
        <end position="298"/>
    </location>
</feature>
<keyword evidence="3 6" id="KW-0812">Transmembrane</keyword>
<evidence type="ECO:0000256" key="4">
    <source>
        <dbReference type="ARBA" id="ARBA00022989"/>
    </source>
</evidence>